<keyword evidence="4" id="KW-1185">Reference proteome</keyword>
<evidence type="ECO:0000313" key="4">
    <source>
        <dbReference type="Proteomes" id="UP001155182"/>
    </source>
</evidence>
<feature type="domain" description="Heparan-alpha-glucosaminide N-acetyltransferase catalytic" evidence="2">
    <location>
        <begin position="11"/>
        <end position="169"/>
    </location>
</feature>
<dbReference type="PANTHER" id="PTHR31061:SF24">
    <property type="entry name" value="LD22376P"/>
    <property type="match status" value="1"/>
</dbReference>
<accession>A0A9X2F2B6</accession>
<protein>
    <submittedName>
        <fullName evidence="3">Heparan-alpha-glucosaminide N-acetyltransferase domain-containing protein</fullName>
    </submittedName>
</protein>
<feature type="transmembrane region" description="Helical" evidence="1">
    <location>
        <begin position="231"/>
        <end position="251"/>
    </location>
</feature>
<sequence>MTVNAGVAKPRLLSLDFFRGITVAAMILVNNPGSWSHIYSPLEHAHWNGCTPTDLIFPFFLFIVGISIAYALSSQKELEDQSKAMKTITIRALKLFGLGLFLALYPKFDISTVRILGVLQRIGIVFFISAIIFLKAKPKTIAITAGGLLVLYYVLMNFVPVPGVGYANMEPETNLAAWLDRLVLTTDHTWKQSKTWDPEGVLSTMPAVATGLLGILCGMWMKKENDNGKKVAWLFVAGFGAAIAGLIWNFAFPINKSLWTSSFVLYTAGLGSIVFACCYWLIDVNGYKRFTKPFVAFGINAITAFFLSAFFVKTLGLIKVTDAKGSSENIVPHLYNEFVVPYFSPNNASLIHALIWVLLFTGIMMFMQRKKIIIKV</sequence>
<gene>
    <name evidence="3" type="ORF">NF867_10560</name>
</gene>
<feature type="transmembrane region" description="Helical" evidence="1">
    <location>
        <begin position="141"/>
        <end position="159"/>
    </location>
</feature>
<dbReference type="Pfam" id="PF07786">
    <property type="entry name" value="HGSNAT_cat"/>
    <property type="match status" value="1"/>
</dbReference>
<feature type="transmembrane region" description="Helical" evidence="1">
    <location>
        <begin position="200"/>
        <end position="219"/>
    </location>
</feature>
<dbReference type="AlphaFoldDB" id="A0A9X2F2B6"/>
<evidence type="ECO:0000259" key="2">
    <source>
        <dbReference type="Pfam" id="PF07786"/>
    </source>
</evidence>
<name>A0A9X2F2B6_9SPHI</name>
<dbReference type="Proteomes" id="UP001155182">
    <property type="component" value="Unassembled WGS sequence"/>
</dbReference>
<dbReference type="PANTHER" id="PTHR31061">
    <property type="entry name" value="LD22376P"/>
    <property type="match status" value="1"/>
</dbReference>
<keyword evidence="1" id="KW-0812">Transmembrane</keyword>
<keyword evidence="1" id="KW-0472">Membrane</keyword>
<feature type="transmembrane region" description="Helical" evidence="1">
    <location>
        <begin position="92"/>
        <end position="108"/>
    </location>
</feature>
<keyword evidence="1" id="KW-1133">Transmembrane helix</keyword>
<feature type="transmembrane region" description="Helical" evidence="1">
    <location>
        <begin position="114"/>
        <end position="134"/>
    </location>
</feature>
<dbReference type="EMBL" id="JAMWYS010000035">
    <property type="protein sequence ID" value="MCO4293307.1"/>
    <property type="molecule type" value="Genomic_DNA"/>
</dbReference>
<reference evidence="3" key="1">
    <citation type="submission" date="2022-06" db="EMBL/GenBank/DDBJ databases">
        <title>Solitalea sp. MAHUQ-68 isolated from rhizospheric soil.</title>
        <authorList>
            <person name="Huq M.A."/>
        </authorList>
    </citation>
    <scope>NUCLEOTIDE SEQUENCE</scope>
    <source>
        <strain evidence="3">MAHUQ-68</strain>
    </source>
</reference>
<feature type="transmembrane region" description="Helical" evidence="1">
    <location>
        <begin position="349"/>
        <end position="367"/>
    </location>
</feature>
<evidence type="ECO:0000256" key="1">
    <source>
        <dbReference type="SAM" id="Phobius"/>
    </source>
</evidence>
<feature type="transmembrane region" description="Helical" evidence="1">
    <location>
        <begin position="263"/>
        <end position="282"/>
    </location>
</feature>
<evidence type="ECO:0000313" key="3">
    <source>
        <dbReference type="EMBL" id="MCO4293307.1"/>
    </source>
</evidence>
<organism evidence="3 4">
    <name type="scientific">Solitalea agri</name>
    <dbReference type="NCBI Taxonomy" id="2953739"/>
    <lineage>
        <taxon>Bacteria</taxon>
        <taxon>Pseudomonadati</taxon>
        <taxon>Bacteroidota</taxon>
        <taxon>Sphingobacteriia</taxon>
        <taxon>Sphingobacteriales</taxon>
        <taxon>Sphingobacteriaceae</taxon>
        <taxon>Solitalea</taxon>
    </lineage>
</organism>
<dbReference type="RefSeq" id="WP_252587835.1">
    <property type="nucleotide sequence ID" value="NZ_JAMWYS010000035.1"/>
</dbReference>
<proteinExistence type="predicted"/>
<comment type="caution">
    <text evidence="3">The sequence shown here is derived from an EMBL/GenBank/DDBJ whole genome shotgun (WGS) entry which is preliminary data.</text>
</comment>
<feature type="transmembrane region" description="Helical" evidence="1">
    <location>
        <begin position="12"/>
        <end position="35"/>
    </location>
</feature>
<feature type="transmembrane region" description="Helical" evidence="1">
    <location>
        <begin position="55"/>
        <end position="72"/>
    </location>
</feature>
<feature type="transmembrane region" description="Helical" evidence="1">
    <location>
        <begin position="294"/>
        <end position="312"/>
    </location>
</feature>
<dbReference type="InterPro" id="IPR012429">
    <property type="entry name" value="HGSNAT_cat"/>
</dbReference>